<sequence>MRCDGGADLAGPHVVYLIFFPALSLYKVGITHSQDSRRISDHLRNGAEVISMVAVKDRLAAFRVERAVLVTTAAFRPTDSVKPHFAYGGWTETWTSDAPAVDLHSVAAAVLRN</sequence>
<reference evidence="1" key="1">
    <citation type="submission" date="2021-01" db="EMBL/GenBank/DDBJ databases">
        <title>Whole genome shotgun sequence of Dactylosporangium siamense NBRC 106093.</title>
        <authorList>
            <person name="Komaki H."/>
            <person name="Tamura T."/>
        </authorList>
    </citation>
    <scope>NUCLEOTIDE SEQUENCE</scope>
    <source>
        <strain evidence="1">NBRC 106093</strain>
    </source>
</reference>
<dbReference type="Proteomes" id="UP000660611">
    <property type="component" value="Unassembled WGS sequence"/>
</dbReference>
<dbReference type="AlphaFoldDB" id="A0A919U7U5"/>
<keyword evidence="2" id="KW-1185">Reference proteome</keyword>
<evidence type="ECO:0000313" key="1">
    <source>
        <dbReference type="EMBL" id="GIG45864.1"/>
    </source>
</evidence>
<name>A0A919U7U5_9ACTN</name>
<accession>A0A919U7U5</accession>
<dbReference type="EMBL" id="BONQ01000057">
    <property type="protein sequence ID" value="GIG45864.1"/>
    <property type="molecule type" value="Genomic_DNA"/>
</dbReference>
<organism evidence="1 2">
    <name type="scientific">Dactylosporangium siamense</name>
    <dbReference type="NCBI Taxonomy" id="685454"/>
    <lineage>
        <taxon>Bacteria</taxon>
        <taxon>Bacillati</taxon>
        <taxon>Actinomycetota</taxon>
        <taxon>Actinomycetes</taxon>
        <taxon>Micromonosporales</taxon>
        <taxon>Micromonosporaceae</taxon>
        <taxon>Dactylosporangium</taxon>
    </lineage>
</organism>
<proteinExistence type="predicted"/>
<comment type="caution">
    <text evidence="1">The sequence shown here is derived from an EMBL/GenBank/DDBJ whole genome shotgun (WGS) entry which is preliminary data.</text>
</comment>
<gene>
    <name evidence="1" type="ORF">Dsi01nite_039050</name>
</gene>
<protein>
    <submittedName>
        <fullName evidence="1">Uncharacterized protein</fullName>
    </submittedName>
</protein>
<evidence type="ECO:0000313" key="2">
    <source>
        <dbReference type="Proteomes" id="UP000660611"/>
    </source>
</evidence>